<comment type="catalytic activity">
    <reaction evidence="12">
        <text>2 a Fe(II)-siderophore + NADP(+) + H(+) = 2 a Fe(III)-siderophore + NADPH</text>
        <dbReference type="Rhea" id="RHEA:28795"/>
        <dbReference type="Rhea" id="RHEA-COMP:11342"/>
        <dbReference type="Rhea" id="RHEA-COMP:11344"/>
        <dbReference type="ChEBI" id="CHEBI:15378"/>
        <dbReference type="ChEBI" id="CHEBI:29033"/>
        <dbReference type="ChEBI" id="CHEBI:29034"/>
        <dbReference type="ChEBI" id="CHEBI:57783"/>
        <dbReference type="ChEBI" id="CHEBI:58349"/>
        <dbReference type="EC" id="1.16.1.9"/>
    </reaction>
</comment>
<evidence type="ECO:0000256" key="3">
    <source>
        <dbReference type="ARBA" id="ARBA00012668"/>
    </source>
</evidence>
<dbReference type="GO" id="GO:0006879">
    <property type="term" value="P:intracellular iron ion homeostasis"/>
    <property type="evidence" value="ECO:0007669"/>
    <property type="project" value="TreeGrafter"/>
</dbReference>
<dbReference type="PANTHER" id="PTHR32361">
    <property type="entry name" value="FERRIC/CUPRIC REDUCTASE TRANSMEMBRANE COMPONENT"/>
    <property type="match status" value="1"/>
</dbReference>
<evidence type="ECO:0000256" key="1">
    <source>
        <dbReference type="ARBA" id="ARBA00004651"/>
    </source>
</evidence>
<dbReference type="EMBL" id="KN834789">
    <property type="protein sequence ID" value="KIK57686.1"/>
    <property type="molecule type" value="Genomic_DNA"/>
</dbReference>
<organism evidence="15 16">
    <name type="scientific">Collybiopsis luxurians FD-317 M1</name>
    <dbReference type="NCBI Taxonomy" id="944289"/>
    <lineage>
        <taxon>Eukaryota</taxon>
        <taxon>Fungi</taxon>
        <taxon>Dikarya</taxon>
        <taxon>Basidiomycota</taxon>
        <taxon>Agaricomycotina</taxon>
        <taxon>Agaricomycetes</taxon>
        <taxon>Agaricomycetidae</taxon>
        <taxon>Agaricales</taxon>
        <taxon>Marasmiineae</taxon>
        <taxon>Omphalotaceae</taxon>
        <taxon>Collybiopsis</taxon>
        <taxon>Collybiopsis luxurians</taxon>
    </lineage>
</organism>
<keyword evidence="5" id="KW-1003">Cell membrane</keyword>
<accession>A0A0D0BR39</accession>
<evidence type="ECO:0000259" key="14">
    <source>
        <dbReference type="PROSITE" id="PS51384"/>
    </source>
</evidence>
<keyword evidence="6 13" id="KW-0812">Transmembrane</keyword>
<name>A0A0D0BR39_9AGAR</name>
<dbReference type="PROSITE" id="PS51384">
    <property type="entry name" value="FAD_FR"/>
    <property type="match status" value="1"/>
</dbReference>
<feature type="transmembrane region" description="Helical" evidence="13">
    <location>
        <begin position="279"/>
        <end position="299"/>
    </location>
</feature>
<dbReference type="InterPro" id="IPR039261">
    <property type="entry name" value="FNR_nucleotide-bd"/>
</dbReference>
<feature type="transmembrane region" description="Helical" evidence="13">
    <location>
        <begin position="187"/>
        <end position="207"/>
    </location>
</feature>
<dbReference type="GO" id="GO:0052851">
    <property type="term" value="F:ferric-chelate reductase (NADPH) activity"/>
    <property type="evidence" value="ECO:0007669"/>
    <property type="project" value="UniProtKB-EC"/>
</dbReference>
<dbReference type="EC" id="1.16.1.9" evidence="3"/>
<keyword evidence="8 13" id="KW-1133">Transmembrane helix</keyword>
<dbReference type="InterPro" id="IPR013112">
    <property type="entry name" value="FAD-bd_8"/>
</dbReference>
<gene>
    <name evidence="15" type="ORF">GYMLUDRAFT_45850</name>
</gene>
<comment type="subcellular location">
    <subcellularLocation>
        <location evidence="1">Cell membrane</location>
        <topology evidence="1">Multi-pass membrane protein</topology>
    </subcellularLocation>
</comment>
<keyword evidence="9" id="KW-0560">Oxidoreductase</keyword>
<dbReference type="InterPro" id="IPR051410">
    <property type="entry name" value="Ferric/Cupric_Reductase"/>
</dbReference>
<dbReference type="GO" id="GO:0006826">
    <property type="term" value="P:iron ion transport"/>
    <property type="evidence" value="ECO:0007669"/>
    <property type="project" value="UniProtKB-ARBA"/>
</dbReference>
<feature type="transmembrane region" description="Helical" evidence="13">
    <location>
        <begin position="216"/>
        <end position="234"/>
    </location>
</feature>
<evidence type="ECO:0000256" key="8">
    <source>
        <dbReference type="ARBA" id="ARBA00022989"/>
    </source>
</evidence>
<dbReference type="CDD" id="cd06186">
    <property type="entry name" value="NOX_Duox_like_FAD_NADP"/>
    <property type="match status" value="1"/>
</dbReference>
<dbReference type="InterPro" id="IPR013121">
    <property type="entry name" value="Fe_red_NAD-bd_6"/>
</dbReference>
<keyword evidence="16" id="KW-1185">Reference proteome</keyword>
<dbReference type="SFLD" id="SFLDS00052">
    <property type="entry name" value="Ferric_Reductase_Domain"/>
    <property type="match status" value="1"/>
</dbReference>
<evidence type="ECO:0000256" key="10">
    <source>
        <dbReference type="ARBA" id="ARBA00023065"/>
    </source>
</evidence>
<keyword evidence="7" id="KW-0249">Electron transport</keyword>
<evidence type="ECO:0000313" key="16">
    <source>
        <dbReference type="Proteomes" id="UP000053593"/>
    </source>
</evidence>
<comment type="similarity">
    <text evidence="2">Belongs to the ferric reductase (FRE) family.</text>
</comment>
<dbReference type="AlphaFoldDB" id="A0A0D0BR39"/>
<proteinExistence type="inferred from homology"/>
<dbReference type="InterPro" id="IPR013130">
    <property type="entry name" value="Fe3_Rdtase_TM_dom"/>
</dbReference>
<reference evidence="15 16" key="1">
    <citation type="submission" date="2014-04" db="EMBL/GenBank/DDBJ databases">
        <title>Evolutionary Origins and Diversification of the Mycorrhizal Mutualists.</title>
        <authorList>
            <consortium name="DOE Joint Genome Institute"/>
            <consortium name="Mycorrhizal Genomics Consortium"/>
            <person name="Kohler A."/>
            <person name="Kuo A."/>
            <person name="Nagy L.G."/>
            <person name="Floudas D."/>
            <person name="Copeland A."/>
            <person name="Barry K.W."/>
            <person name="Cichocki N."/>
            <person name="Veneault-Fourrey C."/>
            <person name="LaButti K."/>
            <person name="Lindquist E.A."/>
            <person name="Lipzen A."/>
            <person name="Lundell T."/>
            <person name="Morin E."/>
            <person name="Murat C."/>
            <person name="Riley R."/>
            <person name="Ohm R."/>
            <person name="Sun H."/>
            <person name="Tunlid A."/>
            <person name="Henrissat B."/>
            <person name="Grigoriev I.V."/>
            <person name="Hibbett D.S."/>
            <person name="Martin F."/>
        </authorList>
    </citation>
    <scope>NUCLEOTIDE SEQUENCE [LARGE SCALE GENOMIC DNA]</scope>
    <source>
        <strain evidence="15 16">FD-317 M1</strain>
    </source>
</reference>
<evidence type="ECO:0000256" key="7">
    <source>
        <dbReference type="ARBA" id="ARBA00022982"/>
    </source>
</evidence>
<dbReference type="GO" id="GO:0015677">
    <property type="term" value="P:copper ion import"/>
    <property type="evidence" value="ECO:0007669"/>
    <property type="project" value="TreeGrafter"/>
</dbReference>
<dbReference type="PANTHER" id="PTHR32361:SF28">
    <property type="entry name" value="FRP1P"/>
    <property type="match status" value="1"/>
</dbReference>
<evidence type="ECO:0000256" key="12">
    <source>
        <dbReference type="ARBA" id="ARBA00048483"/>
    </source>
</evidence>
<dbReference type="InterPro" id="IPR017938">
    <property type="entry name" value="Riboflavin_synthase-like_b-brl"/>
</dbReference>
<feature type="transmembrane region" description="Helical" evidence="13">
    <location>
        <begin position="142"/>
        <end position="167"/>
    </location>
</feature>
<dbReference type="SUPFAM" id="SSF63380">
    <property type="entry name" value="Riboflavin synthase domain-like"/>
    <property type="match status" value="1"/>
</dbReference>
<dbReference type="Pfam" id="PF01794">
    <property type="entry name" value="Ferric_reduct"/>
    <property type="match status" value="1"/>
</dbReference>
<dbReference type="Proteomes" id="UP000053593">
    <property type="component" value="Unassembled WGS sequence"/>
</dbReference>
<keyword evidence="11 13" id="KW-0472">Membrane</keyword>
<protein>
    <recommendedName>
        <fullName evidence="3">ferric-chelate reductase (NADPH)</fullName>
        <ecNumber evidence="3">1.16.1.9</ecNumber>
    </recommendedName>
</protein>
<feature type="transmembrane region" description="Helical" evidence="13">
    <location>
        <begin position="254"/>
        <end position="272"/>
    </location>
</feature>
<dbReference type="SFLD" id="SFLDG01168">
    <property type="entry name" value="Ferric_reductase_subgroup_(FRE"/>
    <property type="match status" value="1"/>
</dbReference>
<feature type="transmembrane region" description="Helical" evidence="13">
    <location>
        <begin position="305"/>
        <end position="322"/>
    </location>
</feature>
<dbReference type="InterPro" id="IPR017927">
    <property type="entry name" value="FAD-bd_FR_type"/>
</dbReference>
<dbReference type="Pfam" id="PF08022">
    <property type="entry name" value="FAD_binding_8"/>
    <property type="match status" value="1"/>
</dbReference>
<evidence type="ECO:0000256" key="9">
    <source>
        <dbReference type="ARBA" id="ARBA00023002"/>
    </source>
</evidence>
<feature type="domain" description="FAD-binding FR-type" evidence="14">
    <location>
        <begin position="304"/>
        <end position="433"/>
    </location>
</feature>
<evidence type="ECO:0000313" key="15">
    <source>
        <dbReference type="EMBL" id="KIK57686.1"/>
    </source>
</evidence>
<evidence type="ECO:0000256" key="13">
    <source>
        <dbReference type="SAM" id="Phobius"/>
    </source>
</evidence>
<dbReference type="GO" id="GO:0005886">
    <property type="term" value="C:plasma membrane"/>
    <property type="evidence" value="ECO:0007669"/>
    <property type="project" value="UniProtKB-SubCell"/>
</dbReference>
<evidence type="ECO:0000256" key="11">
    <source>
        <dbReference type="ARBA" id="ARBA00023136"/>
    </source>
</evidence>
<dbReference type="OrthoDB" id="17725at2759"/>
<evidence type="ECO:0000256" key="5">
    <source>
        <dbReference type="ARBA" id="ARBA00022475"/>
    </source>
</evidence>
<sequence>MFRTNLQTDRVSSSQRSSSKVDDATVVGYTNIMILIIFFFVVLVRLPRSFARFHHRSEWRSGHFLRYVSVSKKAIGEPAPMESDSLSWCDIVDLSTDGDSETLVPEKSLSQRLSFPDSSVPPHVPSCAPGFSRVLKLMHKRLVPGVSYIHLAVMAIWLGILCFSAFYQANPFTDPHRLGWIAVSQLPFVYALGTKNNILGFLLGIGYEKLNFLHRFIGRIVLISVNTHALGFFYKWLLVEDFRGNIAKPKNTAGLISLICIDCLFFFSTAFWRRKSYTVFIATHILSLTVLLFALLFHYDGARPWIYVCAVIYLIDLVLRAAKTRYAAATIRPLDELGLTRVEIPKINSGWRAGQHVRLRVISSGMGLIGWTEIHPFTISSVVNGQEGLVLHCKKVGKWTKSLFDMAKTSGLDEEDRKVTVLVEGPYGGLGNRIIASFSAAVFVVGGSGIAFATSTVQDLIRKSLKKQSRVKFVELIWVVQDPSSLVPMLPLLTAMIQDSILTSMAVRITVYYTRATIGKFPFPDDFFRFPSLAISPGRPRMQPILERVIDHTVEEAISKKVSELEDTTGLFVGVCGPVSLADSVFADVDRLDSPRRVEVGGIEVHEETFGW</sequence>
<dbReference type="SUPFAM" id="SSF52343">
    <property type="entry name" value="Ferredoxin reductase-like, C-terminal NADP-linked domain"/>
    <property type="match status" value="1"/>
</dbReference>
<dbReference type="Pfam" id="PF08030">
    <property type="entry name" value="NAD_binding_6"/>
    <property type="match status" value="1"/>
</dbReference>
<evidence type="ECO:0000256" key="2">
    <source>
        <dbReference type="ARBA" id="ARBA00006278"/>
    </source>
</evidence>
<evidence type="ECO:0000256" key="6">
    <source>
        <dbReference type="ARBA" id="ARBA00022692"/>
    </source>
</evidence>
<keyword evidence="4" id="KW-0813">Transport</keyword>
<feature type="transmembrane region" description="Helical" evidence="13">
    <location>
        <begin position="26"/>
        <end position="46"/>
    </location>
</feature>
<keyword evidence="10" id="KW-0406">Ion transport</keyword>
<evidence type="ECO:0000256" key="4">
    <source>
        <dbReference type="ARBA" id="ARBA00022448"/>
    </source>
</evidence>
<dbReference type="Gene3D" id="3.40.50.80">
    <property type="entry name" value="Nucleotide-binding domain of ferredoxin-NADP reductase (FNR) module"/>
    <property type="match status" value="1"/>
</dbReference>
<dbReference type="HOGENOM" id="CLU_017408_1_0_1"/>